<dbReference type="RefSeq" id="WP_145715123.1">
    <property type="nucleotide sequence ID" value="NZ_BAAAFY010000001.1"/>
</dbReference>
<dbReference type="PROSITE" id="PS51257">
    <property type="entry name" value="PROKAR_LIPOPROTEIN"/>
    <property type="match status" value="1"/>
</dbReference>
<gene>
    <name evidence="2" type="ORF">LX66_3156</name>
</gene>
<name>A0A562T6S8_CHIJA</name>
<reference evidence="2 3" key="1">
    <citation type="journal article" date="2013" name="Stand. Genomic Sci.">
        <title>Genomic Encyclopedia of Type Strains, Phase I: The one thousand microbial genomes (KMG-I) project.</title>
        <authorList>
            <person name="Kyrpides N.C."/>
            <person name="Woyke T."/>
            <person name="Eisen J.A."/>
            <person name="Garrity G."/>
            <person name="Lilburn T.G."/>
            <person name="Beck B.J."/>
            <person name="Whitman W.B."/>
            <person name="Hugenholtz P."/>
            <person name="Klenk H.P."/>
        </authorList>
    </citation>
    <scope>NUCLEOTIDE SEQUENCE [LARGE SCALE GENOMIC DNA]</scope>
    <source>
        <strain evidence="2 3">DSM 13484</strain>
    </source>
</reference>
<evidence type="ECO:0000256" key="1">
    <source>
        <dbReference type="SAM" id="SignalP"/>
    </source>
</evidence>
<evidence type="ECO:0000313" key="3">
    <source>
        <dbReference type="Proteomes" id="UP000316778"/>
    </source>
</evidence>
<dbReference type="Gene3D" id="2.180.10.10">
    <property type="entry name" value="RHS repeat-associated core"/>
    <property type="match status" value="1"/>
</dbReference>
<feature type="chain" id="PRO_5022108813" evidence="1">
    <location>
        <begin position="20"/>
        <end position="259"/>
    </location>
</feature>
<organism evidence="2 3">
    <name type="scientific">Chitinophaga japonensis</name>
    <name type="common">Flexibacter japonensis</name>
    <dbReference type="NCBI Taxonomy" id="104662"/>
    <lineage>
        <taxon>Bacteria</taxon>
        <taxon>Pseudomonadati</taxon>
        <taxon>Bacteroidota</taxon>
        <taxon>Chitinophagia</taxon>
        <taxon>Chitinophagales</taxon>
        <taxon>Chitinophagaceae</taxon>
        <taxon>Chitinophaga</taxon>
    </lineage>
</organism>
<protein>
    <submittedName>
        <fullName evidence="2">YD repeat-containing protein</fullName>
    </submittedName>
</protein>
<dbReference type="Proteomes" id="UP000316778">
    <property type="component" value="Unassembled WGS sequence"/>
</dbReference>
<dbReference type="AlphaFoldDB" id="A0A562T6S8"/>
<dbReference type="Pfam" id="PF05593">
    <property type="entry name" value="RHS_repeat"/>
    <property type="match status" value="1"/>
</dbReference>
<keyword evidence="1" id="KW-0732">Signal</keyword>
<feature type="signal peptide" evidence="1">
    <location>
        <begin position="1"/>
        <end position="19"/>
    </location>
</feature>
<dbReference type="InterPro" id="IPR006530">
    <property type="entry name" value="YD"/>
</dbReference>
<dbReference type="EMBL" id="VLLG01000003">
    <property type="protein sequence ID" value="TWI89063.1"/>
    <property type="molecule type" value="Genomic_DNA"/>
</dbReference>
<accession>A0A562T6S8</accession>
<evidence type="ECO:0000313" key="2">
    <source>
        <dbReference type="EMBL" id="TWI89063.1"/>
    </source>
</evidence>
<proteinExistence type="predicted"/>
<sequence>MKLKFTALLLLLASMYVISSCSKDESQPPGGESTNLFVRMQQGLIPGDDTVYLISYDADNRVKSIIDSAYDNTWKPVYDNAGNLISITESGWNISFSYNADNQLTQIDYQAGGIPARYTFEYVNGVVSKKSYYTYTDLQVPELRLWRYFTYEVTDGNITGMKQYDSGDNLVNERKFTYNGEPNVFKPISLFNFLNNLGTNDIANFETFFNKNLITSTSIINNGQAPYVATYAYTYNDNKQLTKIVVSWPSDTFTWQLSY</sequence>
<dbReference type="OrthoDB" id="658609at2"/>
<dbReference type="NCBIfam" id="TIGR01643">
    <property type="entry name" value="YD_repeat_2x"/>
    <property type="match status" value="1"/>
</dbReference>
<dbReference type="InterPro" id="IPR031325">
    <property type="entry name" value="RHS_repeat"/>
</dbReference>
<keyword evidence="3" id="KW-1185">Reference proteome</keyword>
<comment type="caution">
    <text evidence="2">The sequence shown here is derived from an EMBL/GenBank/DDBJ whole genome shotgun (WGS) entry which is preliminary data.</text>
</comment>